<dbReference type="AlphaFoldDB" id="M2AYN3"/>
<dbReference type="Proteomes" id="UP000011529">
    <property type="component" value="Unassembled WGS sequence"/>
</dbReference>
<comment type="caution">
    <text evidence="1">The sequence shown here is derived from an EMBL/GenBank/DDBJ whole genome shotgun (WGS) entry which is preliminary data.</text>
</comment>
<name>M2AYN3_9BACT</name>
<keyword evidence="2" id="KW-1185">Reference proteome</keyword>
<dbReference type="RefSeq" id="WP_008659440.1">
    <property type="nucleotide sequence ID" value="NZ_ANMO01000194.1"/>
</dbReference>
<proteinExistence type="predicted"/>
<evidence type="ECO:0000313" key="2">
    <source>
        <dbReference type="Proteomes" id="UP000011529"/>
    </source>
</evidence>
<evidence type="ECO:0000313" key="1">
    <source>
        <dbReference type="EMBL" id="EMB15079.1"/>
    </source>
</evidence>
<protein>
    <submittedName>
        <fullName evidence="1">Uncharacterized protein</fullName>
    </submittedName>
</protein>
<accession>M2AYN3</accession>
<sequence length="149" mass="16751">MSEDQSASLLDRFGLSNGPQLPEVDSYVEQSKYLAFGISRKAWGGEPMINFISCRGDHHAISYSHLYGVKFNPSLGITIEFSDHVVLVRGRGLASSYEKLVMQRVVFIVEADRSTAALIPDDEPVVTELLIEQKREKSPDFKRMMEETP</sequence>
<organism evidence="1 2">
    <name type="scientific">Rhodopirellula europaea 6C</name>
    <dbReference type="NCBI Taxonomy" id="1263867"/>
    <lineage>
        <taxon>Bacteria</taxon>
        <taxon>Pseudomonadati</taxon>
        <taxon>Planctomycetota</taxon>
        <taxon>Planctomycetia</taxon>
        <taxon>Pirellulales</taxon>
        <taxon>Pirellulaceae</taxon>
        <taxon>Rhodopirellula</taxon>
    </lineage>
</organism>
<dbReference type="PATRIC" id="fig|1263867.3.peg.4479"/>
<gene>
    <name evidence="1" type="ORF">RE6C_04181</name>
</gene>
<reference evidence="1" key="1">
    <citation type="submission" date="2012-11" db="EMBL/GenBank/DDBJ databases">
        <title>Permanent draft genomes of Rhodopirellula europaea strain SH398 and 6C.</title>
        <authorList>
            <person name="Richter M."/>
            <person name="Richter-Heitmann T."/>
            <person name="Frank C."/>
            <person name="Harder J."/>
            <person name="Glockner F.O."/>
        </authorList>
    </citation>
    <scope>NUCLEOTIDE SEQUENCE</scope>
    <source>
        <strain evidence="1">6C</strain>
    </source>
</reference>
<dbReference type="EMBL" id="ANMO01000194">
    <property type="protein sequence ID" value="EMB15079.1"/>
    <property type="molecule type" value="Genomic_DNA"/>
</dbReference>
<reference evidence="1" key="2">
    <citation type="journal article" date="2013" name="Mar. Genomics">
        <title>Expression of sulfatases in Rhodopirellula baltica and the diversity of sulfatases in the genus Rhodopirellula.</title>
        <authorList>
            <person name="Wegner C.E."/>
            <person name="Richter-Heitmann T."/>
            <person name="Klindworth A."/>
            <person name="Klockow C."/>
            <person name="Richter M."/>
            <person name="Achstetter T."/>
            <person name="Glockner F.O."/>
            <person name="Harder J."/>
        </authorList>
    </citation>
    <scope>NUCLEOTIDE SEQUENCE [LARGE SCALE GENOMIC DNA]</scope>
    <source>
        <strain evidence="1">6C</strain>
    </source>
</reference>